<sequence length="174" mass="19804">MPKSKLADSGHNAQRPYDRPIMSTKSSQVRPERSMLDLPQVKSQTSASTSTSTRKTKKGEYDKTLIVTLVLKTAKDVKWESIVTEIGKTTTQCKDVWRKVIHPSIIANRPWANEGTSKGWTKFMKIRTFLIVLEACTPDWDGMTQAFPGKSKSQIKDIWRKVILPRLRRGDTIE</sequence>
<organism evidence="2 3">
    <name type="scientific">Kwoniella dejecticola CBS 10117</name>
    <dbReference type="NCBI Taxonomy" id="1296121"/>
    <lineage>
        <taxon>Eukaryota</taxon>
        <taxon>Fungi</taxon>
        <taxon>Dikarya</taxon>
        <taxon>Basidiomycota</taxon>
        <taxon>Agaricomycotina</taxon>
        <taxon>Tremellomycetes</taxon>
        <taxon>Tremellales</taxon>
        <taxon>Cryptococcaceae</taxon>
        <taxon>Kwoniella</taxon>
    </lineage>
</organism>
<dbReference type="Pfam" id="PF13921">
    <property type="entry name" value="Myb_DNA-bind_6"/>
    <property type="match status" value="1"/>
</dbReference>
<evidence type="ECO:0000313" key="3">
    <source>
        <dbReference type="Proteomes" id="UP000078595"/>
    </source>
</evidence>
<proteinExistence type="predicted"/>
<dbReference type="InterPro" id="IPR009057">
    <property type="entry name" value="Homeodomain-like_sf"/>
</dbReference>
<dbReference type="Proteomes" id="UP000078595">
    <property type="component" value="Chromosome 4"/>
</dbReference>
<dbReference type="GeneID" id="28967494"/>
<name>A0AAJ8KMQ5_9TREE</name>
<feature type="compositionally biased region" description="Low complexity" evidence="1">
    <location>
        <begin position="42"/>
        <end position="53"/>
    </location>
</feature>
<accession>A0AAJ8KMQ5</accession>
<dbReference type="SUPFAM" id="SSF46689">
    <property type="entry name" value="Homeodomain-like"/>
    <property type="match status" value="1"/>
</dbReference>
<dbReference type="EMBL" id="CP144533">
    <property type="protein sequence ID" value="WWC61197.1"/>
    <property type="molecule type" value="Genomic_DNA"/>
</dbReference>
<dbReference type="KEGG" id="kdj:28967494"/>
<evidence type="ECO:0000256" key="1">
    <source>
        <dbReference type="SAM" id="MobiDB-lite"/>
    </source>
</evidence>
<keyword evidence="3" id="KW-1185">Reference proteome</keyword>
<evidence type="ECO:0008006" key="4">
    <source>
        <dbReference type="Google" id="ProtNLM"/>
    </source>
</evidence>
<feature type="region of interest" description="Disordered" evidence="1">
    <location>
        <begin position="1"/>
        <end position="56"/>
    </location>
</feature>
<protein>
    <recommendedName>
        <fullName evidence="4">Myb-like domain-containing protein</fullName>
    </recommendedName>
</protein>
<reference evidence="2" key="1">
    <citation type="submission" date="2013-07" db="EMBL/GenBank/DDBJ databases">
        <authorList>
            <consortium name="The Broad Institute Genome Sequencing Platform"/>
            <person name="Cuomo C."/>
            <person name="Litvintseva A."/>
            <person name="Chen Y."/>
            <person name="Heitman J."/>
            <person name="Sun S."/>
            <person name="Springer D."/>
            <person name="Dromer F."/>
            <person name="Young S.K."/>
            <person name="Zeng Q."/>
            <person name="Gargeya S."/>
            <person name="Fitzgerald M."/>
            <person name="Abouelleil A."/>
            <person name="Alvarado L."/>
            <person name="Berlin A.M."/>
            <person name="Chapman S.B."/>
            <person name="Dewar J."/>
            <person name="Goldberg J."/>
            <person name="Griggs A."/>
            <person name="Gujja S."/>
            <person name="Hansen M."/>
            <person name="Howarth C."/>
            <person name="Imamovic A."/>
            <person name="Larimer J."/>
            <person name="McCowan C."/>
            <person name="Murphy C."/>
            <person name="Pearson M."/>
            <person name="Priest M."/>
            <person name="Roberts A."/>
            <person name="Saif S."/>
            <person name="Shea T."/>
            <person name="Sykes S."/>
            <person name="Wortman J."/>
            <person name="Nusbaum C."/>
            <person name="Birren B."/>
        </authorList>
    </citation>
    <scope>NUCLEOTIDE SEQUENCE</scope>
    <source>
        <strain evidence="2">CBS 10117</strain>
    </source>
</reference>
<gene>
    <name evidence="2" type="ORF">I303_103777</name>
</gene>
<dbReference type="AlphaFoldDB" id="A0AAJ8KMQ5"/>
<dbReference type="RefSeq" id="XP_018263919.2">
    <property type="nucleotide sequence ID" value="XM_018407111.2"/>
</dbReference>
<reference evidence="2" key="2">
    <citation type="submission" date="2024-02" db="EMBL/GenBank/DDBJ databases">
        <title>Comparative genomics of Cryptococcus and Kwoniella reveals pathogenesis evolution and contrasting modes of karyotype evolution via chromosome fusion or intercentromeric recombination.</title>
        <authorList>
            <person name="Coelho M.A."/>
            <person name="David-Palma M."/>
            <person name="Shea T."/>
            <person name="Bowers K."/>
            <person name="McGinley-Smith S."/>
            <person name="Mohammad A.W."/>
            <person name="Gnirke A."/>
            <person name="Yurkov A.M."/>
            <person name="Nowrousian M."/>
            <person name="Sun S."/>
            <person name="Cuomo C.A."/>
            <person name="Heitman J."/>
        </authorList>
    </citation>
    <scope>NUCLEOTIDE SEQUENCE</scope>
    <source>
        <strain evidence="2">CBS 10117</strain>
    </source>
</reference>
<evidence type="ECO:0000313" key="2">
    <source>
        <dbReference type="EMBL" id="WWC61197.1"/>
    </source>
</evidence>